<dbReference type="InterPro" id="IPR017941">
    <property type="entry name" value="Rieske_2Fe-2S"/>
</dbReference>
<evidence type="ECO:0000256" key="1">
    <source>
        <dbReference type="ARBA" id="ARBA00022714"/>
    </source>
</evidence>
<keyword evidence="2" id="KW-0479">Metal-binding</keyword>
<dbReference type="Gene3D" id="2.102.10.10">
    <property type="entry name" value="Rieske [2Fe-2S] iron-sulphur domain"/>
    <property type="match status" value="1"/>
</dbReference>
<accession>A0ABN3M2T7</accession>
<dbReference type="InterPro" id="IPR036188">
    <property type="entry name" value="FAD/NAD-bd_sf"/>
</dbReference>
<dbReference type="SUPFAM" id="SSF50022">
    <property type="entry name" value="ISP domain"/>
    <property type="match status" value="1"/>
</dbReference>
<dbReference type="InterPro" id="IPR006076">
    <property type="entry name" value="FAD-dep_OxRdtase"/>
</dbReference>
<feature type="domain" description="Rieske" evidence="7">
    <location>
        <begin position="464"/>
        <end position="558"/>
    </location>
</feature>
<feature type="region of interest" description="Disordered" evidence="6">
    <location>
        <begin position="1"/>
        <end position="33"/>
    </location>
</feature>
<dbReference type="Pfam" id="PF00355">
    <property type="entry name" value="Rieske"/>
    <property type="match status" value="1"/>
</dbReference>
<dbReference type="CDD" id="cd03477">
    <property type="entry name" value="Rieske_YhfW_C"/>
    <property type="match status" value="1"/>
</dbReference>
<dbReference type="InterPro" id="IPR036922">
    <property type="entry name" value="Rieske_2Fe-2S_sf"/>
</dbReference>
<dbReference type="Gene3D" id="3.50.50.60">
    <property type="entry name" value="FAD/NAD(P)-binding domain"/>
    <property type="match status" value="1"/>
</dbReference>
<keyword evidence="9" id="KW-1185">Reference proteome</keyword>
<evidence type="ECO:0000259" key="7">
    <source>
        <dbReference type="PROSITE" id="PS51296"/>
    </source>
</evidence>
<protein>
    <submittedName>
        <fullName evidence="8">FAD-dependent oxidoreductase</fullName>
    </submittedName>
</protein>
<name>A0ABN3M2T7_9ACTN</name>
<gene>
    <name evidence="8" type="ORF">GCM10010406_33670</name>
</gene>
<evidence type="ECO:0000313" key="8">
    <source>
        <dbReference type="EMBL" id="GAA2494823.1"/>
    </source>
</evidence>
<evidence type="ECO:0000313" key="9">
    <source>
        <dbReference type="Proteomes" id="UP001501358"/>
    </source>
</evidence>
<evidence type="ECO:0000256" key="4">
    <source>
        <dbReference type="ARBA" id="ARBA00023014"/>
    </source>
</evidence>
<sequence>MVPAAAEERGRGGPRPRSPVPRGFPSPGHGRPGIMARVRGRRAAMTDLPDEGSYWTRTATAPRRPALAEDTCADVVVVGGGIAGICTARELALAGRDVVLVEAAGLAGGVTGHTTAKVSALHTLLYSRIERTRGPRAAGLYARSQQEAVEHVARTCERLGIDCDLERAPSFTWAESARTLGKLRAEAEAARRAGLPASLVDTTGLPFPVAGAVRVEGQLQFHPRKYLLALADDLVAHGGRIFEDTRVTGVDGGSPCLVRTGDGPRITAGHVVVATHYPVLDRALLFPRLEPHRELVLAAEIPEEEDPKGMYITPEGGTRSVRTTPLRDGWRLLIVTGEGFLPGAGGVEERHRRLAAWTRERFPSARPLCRWAAQDNSTTDRLPFVGPVHPGVRNVYVATGFGGWGMSNGVMASRLLAELLTGGSAPWAGLYDPRRLRPLREAPAAARIQATVARHFVGDRLGAESGRRAGEPVRGEGAVVRQGGRHCAVYRDDDGELHIVAARCTHMGCLVRFNDAERTWECPCHGSRFGVDGSVLQGPATRPLEKHSVPEAGETHSEKRT</sequence>
<evidence type="ECO:0000256" key="5">
    <source>
        <dbReference type="ARBA" id="ARBA00023157"/>
    </source>
</evidence>
<organism evidence="8 9">
    <name type="scientific">Streptomyces thermolineatus</name>
    <dbReference type="NCBI Taxonomy" id="44033"/>
    <lineage>
        <taxon>Bacteria</taxon>
        <taxon>Bacillati</taxon>
        <taxon>Actinomycetota</taxon>
        <taxon>Actinomycetes</taxon>
        <taxon>Kitasatosporales</taxon>
        <taxon>Streptomycetaceae</taxon>
        <taxon>Streptomyces</taxon>
    </lineage>
</organism>
<reference evidence="8 9" key="1">
    <citation type="journal article" date="2019" name="Int. J. Syst. Evol. Microbiol.">
        <title>The Global Catalogue of Microorganisms (GCM) 10K type strain sequencing project: providing services to taxonomists for standard genome sequencing and annotation.</title>
        <authorList>
            <consortium name="The Broad Institute Genomics Platform"/>
            <consortium name="The Broad Institute Genome Sequencing Center for Infectious Disease"/>
            <person name="Wu L."/>
            <person name="Ma J."/>
        </authorList>
    </citation>
    <scope>NUCLEOTIDE SEQUENCE [LARGE SCALE GENOMIC DNA]</scope>
    <source>
        <strain evidence="8 9">JCM 6307</strain>
    </source>
</reference>
<proteinExistence type="predicted"/>
<keyword evidence="5" id="KW-1015">Disulfide bond</keyword>
<comment type="caution">
    <text evidence="8">The sequence shown here is derived from an EMBL/GenBank/DDBJ whole genome shotgun (WGS) entry which is preliminary data.</text>
</comment>
<feature type="compositionally biased region" description="Basic and acidic residues" evidence="6">
    <location>
        <begin position="543"/>
        <end position="561"/>
    </location>
</feature>
<dbReference type="PANTHER" id="PTHR13847">
    <property type="entry name" value="SARCOSINE DEHYDROGENASE-RELATED"/>
    <property type="match status" value="1"/>
</dbReference>
<dbReference type="InterPro" id="IPR038010">
    <property type="entry name" value="YhfW_C"/>
</dbReference>
<evidence type="ECO:0000256" key="3">
    <source>
        <dbReference type="ARBA" id="ARBA00023004"/>
    </source>
</evidence>
<evidence type="ECO:0000256" key="6">
    <source>
        <dbReference type="SAM" id="MobiDB-lite"/>
    </source>
</evidence>
<dbReference type="PANTHER" id="PTHR13847:SF274">
    <property type="entry name" value="RIESKE 2FE-2S IRON-SULFUR PROTEIN YHFW-RELATED"/>
    <property type="match status" value="1"/>
</dbReference>
<dbReference type="PROSITE" id="PS51296">
    <property type="entry name" value="RIESKE"/>
    <property type="match status" value="1"/>
</dbReference>
<dbReference type="SUPFAM" id="SSF51905">
    <property type="entry name" value="FAD/NAD(P)-binding domain"/>
    <property type="match status" value="1"/>
</dbReference>
<feature type="compositionally biased region" description="Basic and acidic residues" evidence="6">
    <location>
        <begin position="1"/>
        <end position="11"/>
    </location>
</feature>
<evidence type="ECO:0000256" key="2">
    <source>
        <dbReference type="ARBA" id="ARBA00022723"/>
    </source>
</evidence>
<dbReference type="Proteomes" id="UP001501358">
    <property type="component" value="Unassembled WGS sequence"/>
</dbReference>
<keyword evidence="1" id="KW-0001">2Fe-2S</keyword>
<dbReference type="Gene3D" id="3.30.9.10">
    <property type="entry name" value="D-Amino Acid Oxidase, subunit A, domain 2"/>
    <property type="match status" value="1"/>
</dbReference>
<keyword evidence="3" id="KW-0408">Iron</keyword>
<dbReference type="EMBL" id="BAAATA010000019">
    <property type="protein sequence ID" value="GAA2494823.1"/>
    <property type="molecule type" value="Genomic_DNA"/>
</dbReference>
<dbReference type="PRINTS" id="PR00162">
    <property type="entry name" value="RIESKE"/>
</dbReference>
<feature type="region of interest" description="Disordered" evidence="6">
    <location>
        <begin position="535"/>
        <end position="561"/>
    </location>
</feature>
<dbReference type="Pfam" id="PF01266">
    <property type="entry name" value="DAO"/>
    <property type="match status" value="1"/>
</dbReference>
<dbReference type="InterPro" id="IPR005805">
    <property type="entry name" value="Rieske_Fe-S_prot_C"/>
</dbReference>
<keyword evidence="4" id="KW-0411">Iron-sulfur</keyword>